<dbReference type="PANTHER" id="PTHR31384">
    <property type="entry name" value="AUXIN RESPONSE FACTOR 4-RELATED"/>
    <property type="match status" value="1"/>
</dbReference>
<dbReference type="GO" id="GO:0003677">
    <property type="term" value="F:DNA binding"/>
    <property type="evidence" value="ECO:0007669"/>
    <property type="project" value="InterPro"/>
</dbReference>
<dbReference type="GO" id="GO:0005092">
    <property type="term" value="F:GDP-dissociation inhibitor activity"/>
    <property type="evidence" value="ECO:0007669"/>
    <property type="project" value="InterPro"/>
</dbReference>
<evidence type="ECO:0000256" key="1">
    <source>
        <dbReference type="ARBA" id="ARBA00005593"/>
    </source>
</evidence>
<feature type="region of interest" description="Disordered" evidence="2">
    <location>
        <begin position="128"/>
        <end position="151"/>
    </location>
</feature>
<dbReference type="EMBL" id="JACGCM010000731">
    <property type="protein sequence ID" value="KAF6167426.1"/>
    <property type="molecule type" value="Genomic_DNA"/>
</dbReference>
<dbReference type="PANTHER" id="PTHR31384:SF79">
    <property type="entry name" value="AUXIN RESPONSE FACTOR 2"/>
    <property type="match status" value="1"/>
</dbReference>
<reference evidence="3 4" key="1">
    <citation type="journal article" date="2020" name="IScience">
        <title>Genome Sequencing of the Endangered Kingdonia uniflora (Circaeasteraceae, Ranunculales) Reveals Potential Mechanisms of Evolutionary Specialization.</title>
        <authorList>
            <person name="Sun Y."/>
            <person name="Deng T."/>
            <person name="Zhang A."/>
            <person name="Moore M.J."/>
            <person name="Landis J.B."/>
            <person name="Lin N."/>
            <person name="Zhang H."/>
            <person name="Zhang X."/>
            <person name="Huang J."/>
            <person name="Zhang X."/>
            <person name="Sun H."/>
            <person name="Wang H."/>
        </authorList>
    </citation>
    <scope>NUCLEOTIDE SEQUENCE [LARGE SCALE GENOMIC DNA]</scope>
    <source>
        <strain evidence="3">TB1705</strain>
        <tissue evidence="3">Leaf</tissue>
    </source>
</reference>
<dbReference type="Gene3D" id="3.50.50.60">
    <property type="entry name" value="FAD/NAD(P)-binding domain"/>
    <property type="match status" value="1"/>
</dbReference>
<sequence>MEGGEEEVGADMSELYIGSKFAFGRHSQIYRGVLHMDRNDYYGGESTSLNLTQVEASTNQVAEKQISVYQLPSKILCRVIDVQLKVEADTDEVFEQVILLPESNGMMAKSAIPQNAGTLGNMIKGSERQVGTNFGSKKQQNKKIRLQQQKE</sequence>
<dbReference type="Proteomes" id="UP000541444">
    <property type="component" value="Unassembled WGS sequence"/>
</dbReference>
<name>A0A7J7NJS9_9MAGN</name>
<proteinExistence type="inferred from homology"/>
<dbReference type="OrthoDB" id="2016915at2759"/>
<evidence type="ECO:0000313" key="3">
    <source>
        <dbReference type="EMBL" id="KAF6167426.1"/>
    </source>
</evidence>
<comment type="similarity">
    <text evidence="1">Belongs to the Rab GDI family.</text>
</comment>
<keyword evidence="4" id="KW-1185">Reference proteome</keyword>
<comment type="caution">
    <text evidence="3">The sequence shown here is derived from an EMBL/GenBank/DDBJ whole genome shotgun (WGS) entry which is preliminary data.</text>
</comment>
<accession>A0A7J7NJS9</accession>
<evidence type="ECO:0000256" key="2">
    <source>
        <dbReference type="SAM" id="MobiDB-lite"/>
    </source>
</evidence>
<dbReference type="GO" id="GO:0009725">
    <property type="term" value="P:response to hormone"/>
    <property type="evidence" value="ECO:0007669"/>
    <property type="project" value="InterPro"/>
</dbReference>
<evidence type="ECO:0000313" key="4">
    <source>
        <dbReference type="Proteomes" id="UP000541444"/>
    </source>
</evidence>
<protein>
    <submittedName>
        <fullName evidence="3">Uncharacterized protein</fullName>
    </submittedName>
</protein>
<feature type="compositionally biased region" description="Polar residues" evidence="2">
    <location>
        <begin position="129"/>
        <end position="138"/>
    </location>
</feature>
<organism evidence="3 4">
    <name type="scientific">Kingdonia uniflora</name>
    <dbReference type="NCBI Taxonomy" id="39325"/>
    <lineage>
        <taxon>Eukaryota</taxon>
        <taxon>Viridiplantae</taxon>
        <taxon>Streptophyta</taxon>
        <taxon>Embryophyta</taxon>
        <taxon>Tracheophyta</taxon>
        <taxon>Spermatophyta</taxon>
        <taxon>Magnoliopsida</taxon>
        <taxon>Ranunculales</taxon>
        <taxon>Circaeasteraceae</taxon>
        <taxon>Kingdonia</taxon>
    </lineage>
</organism>
<dbReference type="InterPro" id="IPR018203">
    <property type="entry name" value="GDP_dissociation_inhibitor"/>
</dbReference>
<dbReference type="AlphaFoldDB" id="A0A7J7NJS9"/>
<dbReference type="Pfam" id="PF00996">
    <property type="entry name" value="GDI"/>
    <property type="match status" value="1"/>
</dbReference>
<gene>
    <name evidence="3" type="ORF">GIB67_043053</name>
</gene>
<dbReference type="GO" id="GO:0007264">
    <property type="term" value="P:small GTPase-mediated signal transduction"/>
    <property type="evidence" value="ECO:0007669"/>
    <property type="project" value="InterPro"/>
</dbReference>
<dbReference type="InterPro" id="IPR036188">
    <property type="entry name" value="FAD/NAD-bd_sf"/>
</dbReference>
<dbReference type="GO" id="GO:0006355">
    <property type="term" value="P:regulation of DNA-templated transcription"/>
    <property type="evidence" value="ECO:0007669"/>
    <property type="project" value="InterPro"/>
</dbReference>
<dbReference type="InterPro" id="IPR044835">
    <property type="entry name" value="ARF_plant"/>
</dbReference>